<dbReference type="PROSITE" id="PS50250">
    <property type="entry name" value="PCI"/>
    <property type="match status" value="1"/>
</dbReference>
<sequence length="411" mass="45323">MASTTLINTADAAEIRLVHFLGDHDATSPFVLSCESAIQNSDAAQLLSTIIQHQPAIDRLIQSEEGVGAFSLLATLLDKVPADQQITLMKALVSSVENSTVDAPLDHKLRCLCGLYNLRSGADKCWILARILNLSAFHGDDEQVLNLLPDRKSTLGNLLQGSNLERLLMGFENGGNQEQRALFSIASKVVGKLAEVCRARDMGKEADAADCSKQRFLLKMLATYSNLSEVDDEARAAAKQAAVGAICDPVTLFNELRIIMSLPPVTALKSTDGEIYQLLEIFQQGKLEDFQSFQKSNPSALSNNNISEEDAIRNMRLLSLCSLATEHEEIPYDAIAQTLQVEQSEVENWVISAVSSGLLSAKMDQLQHVVMVERCVVRRFGIEQWKILQERLNVWKKNVRTVLDGLKQSQV</sequence>
<dbReference type="Pfam" id="PF01399">
    <property type="entry name" value="PCI"/>
    <property type="match status" value="1"/>
</dbReference>
<dbReference type="SUPFAM" id="SSF46785">
    <property type="entry name" value="Winged helix' DNA-binding domain"/>
    <property type="match status" value="1"/>
</dbReference>
<organism evidence="7 8">
    <name type="scientific">Chaetoceros tenuissimus</name>
    <dbReference type="NCBI Taxonomy" id="426638"/>
    <lineage>
        <taxon>Eukaryota</taxon>
        <taxon>Sar</taxon>
        <taxon>Stramenopiles</taxon>
        <taxon>Ochrophyta</taxon>
        <taxon>Bacillariophyta</taxon>
        <taxon>Coscinodiscophyceae</taxon>
        <taxon>Chaetocerotophycidae</taxon>
        <taxon>Chaetocerotales</taxon>
        <taxon>Chaetocerotaceae</taxon>
        <taxon>Chaetoceros</taxon>
    </lineage>
</organism>
<comment type="similarity">
    <text evidence="1">Belongs to the CSN7/EIF3M family. CSN7 subfamily.</text>
</comment>
<dbReference type="GO" id="GO:0071541">
    <property type="term" value="C:eukaryotic translation initiation factor 3 complex, eIF3m"/>
    <property type="evidence" value="ECO:0007669"/>
    <property type="project" value="UniProtKB-UniRule"/>
</dbReference>
<dbReference type="AlphaFoldDB" id="A0AAD3HAJ1"/>
<comment type="function">
    <text evidence="5">Component of the eukaryotic translation initiation factor 3 (eIF-3) complex, which is involved in protein synthesis of a specialized repertoire of mRNAs and, together with other initiation factors, stimulates binding of mRNA and methionyl-tRNAi to the 40S ribosome. The eIF-3 complex specifically targets and initiates translation of a subset of mRNAs involved in cell proliferation.</text>
</comment>
<comment type="subunit">
    <text evidence="5">Component of the eukaryotic translation initiation factor 3 (eIF-3) complex.</text>
</comment>
<dbReference type="GO" id="GO:0016282">
    <property type="term" value="C:eukaryotic 43S preinitiation complex"/>
    <property type="evidence" value="ECO:0007669"/>
    <property type="project" value="UniProtKB-UniRule"/>
</dbReference>
<gene>
    <name evidence="7" type="ORF">CTEN210_12489</name>
</gene>
<evidence type="ECO:0000313" key="7">
    <source>
        <dbReference type="EMBL" id="GFH56013.1"/>
    </source>
</evidence>
<dbReference type="GO" id="GO:0001732">
    <property type="term" value="P:formation of cytoplasmic translation initiation complex"/>
    <property type="evidence" value="ECO:0007669"/>
    <property type="project" value="UniProtKB-UniRule"/>
</dbReference>
<evidence type="ECO:0000259" key="6">
    <source>
        <dbReference type="PROSITE" id="PS50250"/>
    </source>
</evidence>
<keyword evidence="8" id="KW-1185">Reference proteome</keyword>
<comment type="subcellular location">
    <subcellularLocation>
        <location evidence="5">Cytoplasm</location>
    </subcellularLocation>
</comment>
<proteinExistence type="inferred from homology"/>
<keyword evidence="4 5" id="KW-0648">Protein biosynthesis</keyword>
<dbReference type="InterPro" id="IPR036390">
    <property type="entry name" value="WH_DNA-bd_sf"/>
</dbReference>
<dbReference type="SMART" id="SM00088">
    <property type="entry name" value="PINT"/>
    <property type="match status" value="1"/>
</dbReference>
<dbReference type="GO" id="GO:0033290">
    <property type="term" value="C:eukaryotic 48S preinitiation complex"/>
    <property type="evidence" value="ECO:0007669"/>
    <property type="project" value="UniProtKB-UniRule"/>
</dbReference>
<dbReference type="Proteomes" id="UP001054902">
    <property type="component" value="Unassembled WGS sequence"/>
</dbReference>
<dbReference type="GO" id="GO:0003743">
    <property type="term" value="F:translation initiation factor activity"/>
    <property type="evidence" value="ECO:0007669"/>
    <property type="project" value="UniProtKB-UniRule"/>
</dbReference>
<dbReference type="HAMAP" id="MF_03012">
    <property type="entry name" value="eIF3m"/>
    <property type="match status" value="1"/>
</dbReference>
<reference evidence="7 8" key="1">
    <citation type="journal article" date="2021" name="Sci. Rep.">
        <title>The genome of the diatom Chaetoceros tenuissimus carries an ancient integrated fragment of an extant virus.</title>
        <authorList>
            <person name="Hongo Y."/>
            <person name="Kimura K."/>
            <person name="Takaki Y."/>
            <person name="Yoshida Y."/>
            <person name="Baba S."/>
            <person name="Kobayashi G."/>
            <person name="Nagasaki K."/>
            <person name="Hano T."/>
            <person name="Tomaru Y."/>
        </authorList>
    </citation>
    <scope>NUCLEOTIDE SEQUENCE [LARGE SCALE GENOMIC DNA]</scope>
    <source>
        <strain evidence="7 8">NIES-3715</strain>
    </source>
</reference>
<name>A0AAD3HAJ1_9STRA</name>
<evidence type="ECO:0000256" key="5">
    <source>
        <dbReference type="HAMAP-Rule" id="MF_03012"/>
    </source>
</evidence>
<dbReference type="PANTHER" id="PTHR15350:SF2">
    <property type="entry name" value="EUKARYOTIC TRANSLATION INITIATION FACTOR 3 SUBUNIT M"/>
    <property type="match status" value="1"/>
</dbReference>
<accession>A0AAD3HAJ1</accession>
<dbReference type="InterPro" id="IPR000717">
    <property type="entry name" value="PCI_dom"/>
</dbReference>
<evidence type="ECO:0000256" key="2">
    <source>
        <dbReference type="ARBA" id="ARBA00022490"/>
    </source>
</evidence>
<evidence type="ECO:0000256" key="4">
    <source>
        <dbReference type="ARBA" id="ARBA00022917"/>
    </source>
</evidence>
<dbReference type="Pfam" id="PF18005">
    <property type="entry name" value="eIF3m_C_helix"/>
    <property type="match status" value="1"/>
</dbReference>
<dbReference type="PANTHER" id="PTHR15350">
    <property type="entry name" value="COP9 SIGNALOSOME COMPLEX SUBUNIT 7/DENDRITIC CELL PROTEIN GA17"/>
    <property type="match status" value="1"/>
</dbReference>
<keyword evidence="3 5" id="KW-0396">Initiation factor</keyword>
<comment type="similarity">
    <text evidence="5">Belongs to the eIF-3 subunit M family.</text>
</comment>
<comment type="caution">
    <text evidence="7">The sequence shown here is derived from an EMBL/GenBank/DDBJ whole genome shotgun (WGS) entry which is preliminary data.</text>
</comment>
<protein>
    <recommendedName>
        <fullName evidence="5">Eukaryotic translation initiation factor 3 subunit M</fullName>
        <shortName evidence="5">eIF3m</shortName>
    </recommendedName>
</protein>
<dbReference type="EMBL" id="BLLK01000051">
    <property type="protein sequence ID" value="GFH56013.1"/>
    <property type="molecule type" value="Genomic_DNA"/>
</dbReference>
<evidence type="ECO:0000256" key="3">
    <source>
        <dbReference type="ARBA" id="ARBA00022540"/>
    </source>
</evidence>
<evidence type="ECO:0000313" key="8">
    <source>
        <dbReference type="Proteomes" id="UP001054902"/>
    </source>
</evidence>
<dbReference type="InterPro" id="IPR040750">
    <property type="entry name" value="eIF3m_C_helix"/>
</dbReference>
<evidence type="ECO:0000256" key="1">
    <source>
        <dbReference type="ARBA" id="ARBA00008482"/>
    </source>
</evidence>
<keyword evidence="2 5" id="KW-0963">Cytoplasm</keyword>
<dbReference type="InterPro" id="IPR027528">
    <property type="entry name" value="eIF3m"/>
</dbReference>
<dbReference type="InterPro" id="IPR045237">
    <property type="entry name" value="COPS7/eIF3m"/>
</dbReference>
<feature type="domain" description="PCI" evidence="6">
    <location>
        <begin position="212"/>
        <end position="377"/>
    </location>
</feature>